<dbReference type="Proteomes" id="UP000237105">
    <property type="component" value="Unassembled WGS sequence"/>
</dbReference>
<evidence type="ECO:0000313" key="3">
    <source>
        <dbReference type="Proteomes" id="UP000237105"/>
    </source>
</evidence>
<organism evidence="2 3">
    <name type="scientific">Parasponia andersonii</name>
    <name type="common">Sponia andersonii</name>
    <dbReference type="NCBI Taxonomy" id="3476"/>
    <lineage>
        <taxon>Eukaryota</taxon>
        <taxon>Viridiplantae</taxon>
        <taxon>Streptophyta</taxon>
        <taxon>Embryophyta</taxon>
        <taxon>Tracheophyta</taxon>
        <taxon>Spermatophyta</taxon>
        <taxon>Magnoliopsida</taxon>
        <taxon>eudicotyledons</taxon>
        <taxon>Gunneridae</taxon>
        <taxon>Pentapetalae</taxon>
        <taxon>rosids</taxon>
        <taxon>fabids</taxon>
        <taxon>Rosales</taxon>
        <taxon>Cannabaceae</taxon>
        <taxon>Parasponia</taxon>
    </lineage>
</organism>
<evidence type="ECO:0000259" key="1">
    <source>
        <dbReference type="Pfam" id="PF22936"/>
    </source>
</evidence>
<dbReference type="Pfam" id="PF22936">
    <property type="entry name" value="Pol_BBD"/>
    <property type="match status" value="1"/>
</dbReference>
<dbReference type="OrthoDB" id="1937754at2759"/>
<keyword evidence="3" id="KW-1185">Reference proteome</keyword>
<reference evidence="3" key="1">
    <citation type="submission" date="2016-06" db="EMBL/GenBank/DDBJ databases">
        <title>Parallel loss of symbiosis genes in relatives of nitrogen-fixing non-legume Parasponia.</title>
        <authorList>
            <person name="Van Velzen R."/>
            <person name="Holmer R."/>
            <person name="Bu F."/>
            <person name="Rutten L."/>
            <person name="Van Zeijl A."/>
            <person name="Liu W."/>
            <person name="Santuari L."/>
            <person name="Cao Q."/>
            <person name="Sharma T."/>
            <person name="Shen D."/>
            <person name="Roswanjaya Y."/>
            <person name="Wardhani T."/>
            <person name="Kalhor M.S."/>
            <person name="Jansen J."/>
            <person name="Van den Hoogen J."/>
            <person name="Gungor B."/>
            <person name="Hartog M."/>
            <person name="Hontelez J."/>
            <person name="Verver J."/>
            <person name="Yang W.-C."/>
            <person name="Schijlen E."/>
            <person name="Repin R."/>
            <person name="Schilthuizen M."/>
            <person name="Schranz E."/>
            <person name="Heidstra R."/>
            <person name="Miyata K."/>
            <person name="Fedorova E."/>
            <person name="Kohlen W."/>
            <person name="Bisseling T."/>
            <person name="Smit S."/>
            <person name="Geurts R."/>
        </authorList>
    </citation>
    <scope>NUCLEOTIDE SEQUENCE [LARGE SCALE GENOMIC DNA]</scope>
    <source>
        <strain evidence="3">cv. WU1-14</strain>
    </source>
</reference>
<accession>A0A2P5CU42</accession>
<name>A0A2P5CU42_PARAD</name>
<protein>
    <recommendedName>
        <fullName evidence="1">Retrovirus-related Pol polyprotein from transposon TNT 1-94-like beta-barrel domain-containing protein</fullName>
    </recommendedName>
</protein>
<comment type="caution">
    <text evidence="2">The sequence shown here is derived from an EMBL/GenBank/DDBJ whole genome shotgun (WGS) entry which is preliminary data.</text>
</comment>
<dbReference type="InterPro" id="IPR054722">
    <property type="entry name" value="PolX-like_BBD"/>
</dbReference>
<feature type="domain" description="Retrovirus-related Pol polyprotein from transposon TNT 1-94-like beta-barrel" evidence="1">
    <location>
        <begin position="1"/>
        <end position="68"/>
    </location>
</feature>
<evidence type="ECO:0000313" key="2">
    <source>
        <dbReference type="EMBL" id="PON64573.1"/>
    </source>
</evidence>
<proteinExistence type="predicted"/>
<dbReference type="AlphaFoldDB" id="A0A2P5CU42"/>
<sequence>MDSGATNHVTNDTKNLNTKMDNNGLKKFTISNGQGLDMHRIGHGLLYFSLKRLSLKNILHVPSITKKFVECC</sequence>
<gene>
    <name evidence="2" type="ORF">PanWU01x14_122850</name>
</gene>
<dbReference type="EMBL" id="JXTB01000094">
    <property type="protein sequence ID" value="PON64573.1"/>
    <property type="molecule type" value="Genomic_DNA"/>
</dbReference>